<dbReference type="InterPro" id="IPR043917">
    <property type="entry name" value="DUF5753"/>
</dbReference>
<feature type="domain" description="HTH cro/C1-type" evidence="1">
    <location>
        <begin position="18"/>
        <end position="62"/>
    </location>
</feature>
<dbReference type="Pfam" id="PF19054">
    <property type="entry name" value="DUF5753"/>
    <property type="match status" value="1"/>
</dbReference>
<evidence type="ECO:0000313" key="3">
    <source>
        <dbReference type="Proteomes" id="UP000400924"/>
    </source>
</evidence>
<dbReference type="InterPro" id="IPR001387">
    <property type="entry name" value="Cro/C1-type_HTH"/>
</dbReference>
<dbReference type="SMART" id="SM00530">
    <property type="entry name" value="HTH_XRE"/>
    <property type="match status" value="1"/>
</dbReference>
<dbReference type="PROSITE" id="PS50943">
    <property type="entry name" value="HTH_CROC1"/>
    <property type="match status" value="1"/>
</dbReference>
<dbReference type="Proteomes" id="UP000400924">
    <property type="component" value="Unassembled WGS sequence"/>
</dbReference>
<dbReference type="RefSeq" id="WP_152777110.1">
    <property type="nucleotide sequence ID" value="NZ_VJZC01000658.1"/>
</dbReference>
<keyword evidence="3" id="KW-1185">Reference proteome</keyword>
<gene>
    <name evidence="2" type="ORF">FNH08_43975</name>
</gene>
<dbReference type="Gene3D" id="1.10.260.40">
    <property type="entry name" value="lambda repressor-like DNA-binding domains"/>
    <property type="match status" value="1"/>
</dbReference>
<evidence type="ECO:0000313" key="2">
    <source>
        <dbReference type="EMBL" id="MPY63876.1"/>
    </source>
</evidence>
<dbReference type="CDD" id="cd00093">
    <property type="entry name" value="HTH_XRE"/>
    <property type="match status" value="1"/>
</dbReference>
<protein>
    <submittedName>
        <fullName evidence="2">Helix-turn-helix domain-containing protein</fullName>
    </submittedName>
</protein>
<name>A0A5N8XX93_9ACTN</name>
<dbReference type="EMBL" id="VJZC01000658">
    <property type="protein sequence ID" value="MPY63876.1"/>
    <property type="molecule type" value="Genomic_DNA"/>
</dbReference>
<dbReference type="InterPro" id="IPR010982">
    <property type="entry name" value="Lambda_DNA-bd_dom_sf"/>
</dbReference>
<dbReference type="Pfam" id="PF13560">
    <property type="entry name" value="HTH_31"/>
    <property type="match status" value="1"/>
</dbReference>
<reference evidence="2 3" key="1">
    <citation type="submission" date="2019-07" db="EMBL/GenBank/DDBJ databases">
        <title>New species of Amycolatopsis and Streptomyces.</title>
        <authorList>
            <person name="Duangmal K."/>
            <person name="Teo W.F.A."/>
            <person name="Lipun K."/>
        </authorList>
    </citation>
    <scope>NUCLEOTIDE SEQUENCE [LARGE SCALE GENOMIC DNA]</scope>
    <source>
        <strain evidence="2 3">NBRC 106415</strain>
    </source>
</reference>
<comment type="caution">
    <text evidence="2">The sequence shown here is derived from an EMBL/GenBank/DDBJ whole genome shotgun (WGS) entry which is preliminary data.</text>
</comment>
<proteinExistence type="predicted"/>
<evidence type="ECO:0000259" key="1">
    <source>
        <dbReference type="PROSITE" id="PS50943"/>
    </source>
</evidence>
<dbReference type="SUPFAM" id="SSF47413">
    <property type="entry name" value="lambda repressor-like DNA-binding domains"/>
    <property type="match status" value="1"/>
</dbReference>
<dbReference type="AlphaFoldDB" id="A0A5N8XX93"/>
<accession>A0A5N8XX93</accession>
<dbReference type="GO" id="GO:0003677">
    <property type="term" value="F:DNA binding"/>
    <property type="evidence" value="ECO:0007669"/>
    <property type="project" value="InterPro"/>
</dbReference>
<organism evidence="2 3">
    <name type="scientific">Streptomyces spongiae</name>
    <dbReference type="NCBI Taxonomy" id="565072"/>
    <lineage>
        <taxon>Bacteria</taxon>
        <taxon>Bacillati</taxon>
        <taxon>Actinomycetota</taxon>
        <taxon>Actinomycetes</taxon>
        <taxon>Kitasatosporales</taxon>
        <taxon>Streptomycetaceae</taxon>
        <taxon>Streptomyces</taxon>
    </lineage>
</organism>
<sequence length="283" mass="31202">MAARTSPTERQKRLGIEVRKMRTSAGVTAEYAAGLLGVDRGKISHIESGVRAISPERVRTLACNCACEDERYVDALAEMAEPGQKGWWDKYRGSLPQGLLDIAELEAHAVRMRAAYSMHVPGLLQISDHALAVFRVVIPQLPEHEIALRLAHRVERQQVLDGENPPDFVAIVHEAALRMRFGGRAVARAQLDHLLKKSEQANITLLVIPFEAGAFPGAGQTVLYAEGPTTQLDTVQIDSSHGPDFLHAEAQLAKYRAHLDWMERIALSPTASRDLIREIANSL</sequence>
<dbReference type="OrthoDB" id="3462393at2"/>